<dbReference type="AlphaFoldDB" id="A0A4S2GXH5"/>
<evidence type="ECO:0008006" key="3">
    <source>
        <dbReference type="Google" id="ProtNLM"/>
    </source>
</evidence>
<dbReference type="RefSeq" id="WP_135997178.1">
    <property type="nucleotide sequence ID" value="NZ_CP071057.1"/>
</dbReference>
<protein>
    <recommendedName>
        <fullName evidence="3">SIR2-like domain-containing protein</fullName>
    </recommendedName>
</protein>
<proteinExistence type="predicted"/>
<gene>
    <name evidence="1" type="ORF">E5163_14270</name>
</gene>
<reference evidence="1 2" key="1">
    <citation type="journal article" date="2017" name="Int. J. Syst. Evol. Microbiol.">
        <title>Marinicauda algicola sp. nov., isolated from a marine red alga Rhodosorus marinus.</title>
        <authorList>
            <person name="Jeong S.E."/>
            <person name="Jeon S.H."/>
            <person name="Chun B.H."/>
            <person name="Kim D.W."/>
            <person name="Jeon C.O."/>
        </authorList>
    </citation>
    <scope>NUCLEOTIDE SEQUENCE [LARGE SCALE GENOMIC DNA]</scope>
    <source>
        <strain evidence="1 2">JCM 31718</strain>
    </source>
</reference>
<comment type="caution">
    <text evidence="1">The sequence shown here is derived from an EMBL/GenBank/DDBJ whole genome shotgun (WGS) entry which is preliminary data.</text>
</comment>
<dbReference type="EMBL" id="SRXW01000005">
    <property type="protein sequence ID" value="TGY87598.1"/>
    <property type="molecule type" value="Genomic_DNA"/>
</dbReference>
<evidence type="ECO:0000313" key="2">
    <source>
        <dbReference type="Proteomes" id="UP000308054"/>
    </source>
</evidence>
<organism evidence="1 2">
    <name type="scientific">Marinicauda algicola</name>
    <dbReference type="NCBI Taxonomy" id="2029849"/>
    <lineage>
        <taxon>Bacteria</taxon>
        <taxon>Pseudomonadati</taxon>
        <taxon>Pseudomonadota</taxon>
        <taxon>Alphaproteobacteria</taxon>
        <taxon>Maricaulales</taxon>
        <taxon>Maricaulaceae</taxon>
        <taxon>Marinicauda</taxon>
    </lineage>
</organism>
<dbReference type="Proteomes" id="UP000308054">
    <property type="component" value="Unassembled WGS sequence"/>
</dbReference>
<keyword evidence="2" id="KW-1185">Reference proteome</keyword>
<accession>A0A4S2GXH5</accession>
<evidence type="ECO:0000313" key="1">
    <source>
        <dbReference type="EMBL" id="TGY87598.1"/>
    </source>
</evidence>
<sequence length="328" mass="37069">MFEDKTVVVVGAGGSAEFGLPTGPSVFGALLEEPLWAERRHGDSSFDLLSASFDEFLLDATGSHRGNEVDQFKIAARNSFENSIDMFAYRNPSFEGYSKKYTSFKIAQSMVKIRVFRDNWGDNYRIPEYNYLWRQPRIGGVRNWCAELVRRYTLRANSPDELRPNMLKIITFNYDCIIEDTFKFFLESSEQFSGVTNDHVPDVLHVFGCVPFDERVTSQSIHAGSTKLKFMREAIREEENNKIRNEIHTAKNIFLAGFACDPINLEILGIESSEARKFAINYDGNAELAGRLRKLGIPTSNIMSGSSNAPVSLGRACQQGFFSFPELV</sequence>
<name>A0A4S2GXH5_9PROT</name>